<dbReference type="Proteomes" id="UP000024635">
    <property type="component" value="Unassembled WGS sequence"/>
</dbReference>
<sequence length="93" mass="10249">MEFFSALGNFSSRQSASVATCGKKLSGDSMVFLIVTTTLGRMGLTNAGRSIKIGTTKFSEGNFNMLQIRKLRLTQVCFESSEEVRVDRERSGE</sequence>
<organism evidence="1 2">
    <name type="scientific">Ancylostoma ceylanicum</name>
    <dbReference type="NCBI Taxonomy" id="53326"/>
    <lineage>
        <taxon>Eukaryota</taxon>
        <taxon>Metazoa</taxon>
        <taxon>Ecdysozoa</taxon>
        <taxon>Nematoda</taxon>
        <taxon>Chromadorea</taxon>
        <taxon>Rhabditida</taxon>
        <taxon>Rhabditina</taxon>
        <taxon>Rhabditomorpha</taxon>
        <taxon>Strongyloidea</taxon>
        <taxon>Ancylostomatidae</taxon>
        <taxon>Ancylostomatinae</taxon>
        <taxon>Ancylostoma</taxon>
    </lineage>
</organism>
<proteinExistence type="predicted"/>
<protein>
    <submittedName>
        <fullName evidence="1">Uncharacterized protein</fullName>
    </submittedName>
</protein>
<accession>A0A016WLJ0</accession>
<dbReference type="EMBL" id="JARK01000237">
    <property type="protein sequence ID" value="EYC39898.1"/>
    <property type="molecule type" value="Genomic_DNA"/>
</dbReference>
<reference evidence="2" key="1">
    <citation type="journal article" date="2015" name="Nat. Genet.">
        <title>The genome and transcriptome of the zoonotic hookworm Ancylostoma ceylanicum identify infection-specific gene families.</title>
        <authorList>
            <person name="Schwarz E.M."/>
            <person name="Hu Y."/>
            <person name="Antoshechkin I."/>
            <person name="Miller M.M."/>
            <person name="Sternberg P.W."/>
            <person name="Aroian R.V."/>
        </authorList>
    </citation>
    <scope>NUCLEOTIDE SEQUENCE</scope>
    <source>
        <strain evidence="2">HY135</strain>
    </source>
</reference>
<gene>
    <name evidence="1" type="primary">Acey_s0637.g958</name>
    <name evidence="1" type="ORF">Y032_0637g958</name>
</gene>
<evidence type="ECO:0000313" key="2">
    <source>
        <dbReference type="Proteomes" id="UP000024635"/>
    </source>
</evidence>
<evidence type="ECO:0000313" key="1">
    <source>
        <dbReference type="EMBL" id="EYC39898.1"/>
    </source>
</evidence>
<name>A0A016WLJ0_9BILA</name>
<keyword evidence="2" id="KW-1185">Reference proteome</keyword>
<dbReference type="AlphaFoldDB" id="A0A016WLJ0"/>
<comment type="caution">
    <text evidence="1">The sequence shown here is derived from an EMBL/GenBank/DDBJ whole genome shotgun (WGS) entry which is preliminary data.</text>
</comment>